<comment type="caution">
    <text evidence="1">The sequence shown here is derived from an EMBL/GenBank/DDBJ whole genome shotgun (WGS) entry which is preliminary data.</text>
</comment>
<protein>
    <submittedName>
        <fullName evidence="1">Uncharacterized protein</fullName>
    </submittedName>
</protein>
<dbReference type="RefSeq" id="WP_270026980.1">
    <property type="nucleotide sequence ID" value="NZ_JAPDDP010000038.1"/>
</dbReference>
<reference evidence="1" key="1">
    <citation type="submission" date="2022-10" db="EMBL/GenBank/DDBJ databases">
        <title>The WGS of Solirubrobacter phytolaccae KCTC 29190.</title>
        <authorList>
            <person name="Jiang Z."/>
        </authorList>
    </citation>
    <scope>NUCLEOTIDE SEQUENCE</scope>
    <source>
        <strain evidence="1">KCTC 29190</strain>
    </source>
</reference>
<evidence type="ECO:0000313" key="1">
    <source>
        <dbReference type="EMBL" id="MDA0182606.1"/>
    </source>
</evidence>
<accession>A0A9X3NEL5</accession>
<proteinExistence type="predicted"/>
<dbReference type="EMBL" id="JAPDDP010000038">
    <property type="protein sequence ID" value="MDA0182606.1"/>
    <property type="molecule type" value="Genomic_DNA"/>
</dbReference>
<keyword evidence="2" id="KW-1185">Reference proteome</keyword>
<evidence type="ECO:0000313" key="2">
    <source>
        <dbReference type="Proteomes" id="UP001147653"/>
    </source>
</evidence>
<organism evidence="1 2">
    <name type="scientific">Solirubrobacter phytolaccae</name>
    <dbReference type="NCBI Taxonomy" id="1404360"/>
    <lineage>
        <taxon>Bacteria</taxon>
        <taxon>Bacillati</taxon>
        <taxon>Actinomycetota</taxon>
        <taxon>Thermoleophilia</taxon>
        <taxon>Solirubrobacterales</taxon>
        <taxon>Solirubrobacteraceae</taxon>
        <taxon>Solirubrobacter</taxon>
    </lineage>
</organism>
<sequence length="184" mass="20153">MFARQERRGQLPHLISATLHRYREQRLPRPRGFAHTQVGEGNVGPRTIDAVGDRAIVGWAYLPEPDACGNRSSVVFPKSAIALYDLNPRKLHVLDEDCDAPRGGAGFLGPSIDGRFAYYGFDPADQPDANRSIRRVELESGVVVDTSLGAGWVRATQTSGGWTWTVTDAPRNRFAITRVAAPPS</sequence>
<dbReference type="Proteomes" id="UP001147653">
    <property type="component" value="Unassembled WGS sequence"/>
</dbReference>
<name>A0A9X3NEL5_9ACTN</name>
<dbReference type="AlphaFoldDB" id="A0A9X3NEL5"/>
<gene>
    <name evidence="1" type="ORF">OJ997_20010</name>
</gene>